<gene>
    <name evidence="2" type="ORF">PMG11_02640</name>
</gene>
<keyword evidence="3" id="KW-1185">Reference proteome</keyword>
<name>A0A0F7TI67_PENBI</name>
<feature type="region of interest" description="Disordered" evidence="1">
    <location>
        <begin position="70"/>
        <end position="94"/>
    </location>
</feature>
<dbReference type="AlphaFoldDB" id="A0A0F7TI67"/>
<feature type="region of interest" description="Disordered" evidence="1">
    <location>
        <begin position="304"/>
        <end position="334"/>
    </location>
</feature>
<organism evidence="2 3">
    <name type="scientific">Penicillium brasilianum</name>
    <dbReference type="NCBI Taxonomy" id="104259"/>
    <lineage>
        <taxon>Eukaryota</taxon>
        <taxon>Fungi</taxon>
        <taxon>Dikarya</taxon>
        <taxon>Ascomycota</taxon>
        <taxon>Pezizomycotina</taxon>
        <taxon>Eurotiomycetes</taxon>
        <taxon>Eurotiomycetidae</taxon>
        <taxon>Eurotiales</taxon>
        <taxon>Aspergillaceae</taxon>
        <taxon>Penicillium</taxon>
    </lineage>
</organism>
<feature type="compositionally biased region" description="Basic and acidic residues" evidence="1">
    <location>
        <begin position="319"/>
        <end position="334"/>
    </location>
</feature>
<reference evidence="3" key="1">
    <citation type="journal article" date="2015" name="Genome Announc.">
        <title>Draft genome sequence of the fungus Penicillium brasilianum MG11.</title>
        <authorList>
            <person name="Horn F."/>
            <person name="Linde J."/>
            <person name="Mattern D.J."/>
            <person name="Walther G."/>
            <person name="Guthke R."/>
            <person name="Brakhage A.A."/>
            <person name="Valiante V."/>
        </authorList>
    </citation>
    <scope>NUCLEOTIDE SEQUENCE [LARGE SCALE GENOMIC DNA]</scope>
    <source>
        <strain evidence="3">MG11</strain>
    </source>
</reference>
<accession>A0A0F7TI67</accession>
<dbReference type="EMBL" id="CDHK01000002">
    <property type="protein sequence ID" value="CEJ56433.1"/>
    <property type="molecule type" value="Genomic_DNA"/>
</dbReference>
<evidence type="ECO:0000313" key="2">
    <source>
        <dbReference type="EMBL" id="CEJ56433.1"/>
    </source>
</evidence>
<evidence type="ECO:0000313" key="3">
    <source>
        <dbReference type="Proteomes" id="UP000042958"/>
    </source>
</evidence>
<protein>
    <submittedName>
        <fullName evidence="2">Uncharacterized protein</fullName>
    </submittedName>
</protein>
<proteinExistence type="predicted"/>
<sequence length="354" mass="38568">MVKQTTLDIEYASLMSRNPEGTYLYSPPTFRKFHPGSVGFFDEYSGWNQITDLSKEGQPEADGFTPLKKQLARDQRPKSAMWKTRSSESEAGQHIKLSGGLSAAAAAAVPVDVSADGKHKTSTAGKAALVTGSTAMREKVLAPFDKPVSTWASENAQALLDSDFAPDIAKNGVWIIQHAWVTDECAINMTNSSDKEIEVGLDIAATGIAKAGAGGGTFDKLKNEGWTTYKSEGDDGGLVVCFGGSHFKPRRFQRFRSVVSSTPESYIPNTDQDKPIKQTQANSFLRTGPVEEAQLVEELDFESAKVGATESDAEEEAEAAAREEEEEKRVREDLEKRKEEILNSATTETFVVQI</sequence>
<dbReference type="Proteomes" id="UP000042958">
    <property type="component" value="Unassembled WGS sequence"/>
</dbReference>
<evidence type="ECO:0000256" key="1">
    <source>
        <dbReference type="SAM" id="MobiDB-lite"/>
    </source>
</evidence>
<dbReference type="OrthoDB" id="2883672at2759"/>